<evidence type="ECO:0008006" key="6">
    <source>
        <dbReference type="Google" id="ProtNLM"/>
    </source>
</evidence>
<keyword evidence="2" id="KW-0378">Hydrolase</keyword>
<comment type="caution">
    <text evidence="4">The sequence shown here is derived from an EMBL/GenBank/DDBJ whole genome shotgun (WGS) entry which is preliminary data.</text>
</comment>
<keyword evidence="5" id="KW-1185">Reference proteome</keyword>
<dbReference type="PANTHER" id="PTHR40841">
    <property type="entry name" value="SIDEROPHORE TRIACETYLFUSARININE C ESTERASE"/>
    <property type="match status" value="1"/>
</dbReference>
<dbReference type="InterPro" id="IPR052558">
    <property type="entry name" value="Siderophore_Hydrolase_D"/>
</dbReference>
<evidence type="ECO:0000313" key="4">
    <source>
        <dbReference type="EMBL" id="PWG02928.1"/>
    </source>
</evidence>
<reference evidence="4 5" key="1">
    <citation type="submission" date="2018-05" db="EMBL/GenBank/DDBJ databases">
        <title>Genome of Sphingosinicella humi QZX222.</title>
        <authorList>
            <person name="Qiao Z."/>
            <person name="Wang G."/>
        </authorList>
    </citation>
    <scope>NUCLEOTIDE SEQUENCE [LARGE SCALE GENOMIC DNA]</scope>
    <source>
        <strain evidence="4 5">QZX222</strain>
    </source>
</reference>
<evidence type="ECO:0000256" key="2">
    <source>
        <dbReference type="ARBA" id="ARBA00022801"/>
    </source>
</evidence>
<dbReference type="OrthoDB" id="5523653at2"/>
<keyword evidence="3" id="KW-0732">Signal</keyword>
<dbReference type="Gene3D" id="3.40.50.1820">
    <property type="entry name" value="alpha/beta hydrolase"/>
    <property type="match status" value="1"/>
</dbReference>
<organism evidence="4 5">
    <name type="scientific">Allosphingosinicella humi</name>
    <dbReference type="NCBI Taxonomy" id="2068657"/>
    <lineage>
        <taxon>Bacteria</taxon>
        <taxon>Pseudomonadati</taxon>
        <taxon>Pseudomonadota</taxon>
        <taxon>Alphaproteobacteria</taxon>
        <taxon>Sphingomonadales</taxon>
        <taxon>Sphingomonadaceae</taxon>
        <taxon>Allosphingosinicella</taxon>
    </lineage>
</organism>
<name>A0A2U2J3M5_9SPHN</name>
<dbReference type="GO" id="GO:0016788">
    <property type="term" value="F:hydrolase activity, acting on ester bonds"/>
    <property type="evidence" value="ECO:0007669"/>
    <property type="project" value="TreeGrafter"/>
</dbReference>
<accession>A0A2U2J3M5</accession>
<dbReference type="InterPro" id="IPR000801">
    <property type="entry name" value="Esterase-like"/>
</dbReference>
<proteinExistence type="inferred from homology"/>
<evidence type="ECO:0000256" key="3">
    <source>
        <dbReference type="SAM" id="SignalP"/>
    </source>
</evidence>
<feature type="chain" id="PRO_5015458578" description="Esterase" evidence="3">
    <location>
        <begin position="21"/>
        <end position="279"/>
    </location>
</feature>
<evidence type="ECO:0000313" key="5">
    <source>
        <dbReference type="Proteomes" id="UP000245916"/>
    </source>
</evidence>
<dbReference type="SUPFAM" id="SSF53474">
    <property type="entry name" value="alpha/beta-Hydrolases"/>
    <property type="match status" value="1"/>
</dbReference>
<sequence>MSARALLAALMMLWAAPALAEPPAATPIVIGQSYRLPSKALGAERTINVYTPASYAGGGKRYPVLYLLDGGTDQDFHHITGLAQLGGFPWGSMEEIIVVGVETVDRRKELTSPTADPALQKEFPTAGGAADFRRFIADEVEPFVDAHYRTSGDTGVLGESFAGLFVVETFLRAPGTFDRYVAISPSLWWDNESLSKEAADLLAKQDGDKRSLWLSIGDEGREMQSGMDRLVAALKAGAPASLDWRYEPRHDQSHSSIYHATAYEALRAFYPKPDTEGSR</sequence>
<dbReference type="Pfam" id="PF00756">
    <property type="entry name" value="Esterase"/>
    <property type="match status" value="1"/>
</dbReference>
<dbReference type="Proteomes" id="UP000245916">
    <property type="component" value="Unassembled WGS sequence"/>
</dbReference>
<dbReference type="InterPro" id="IPR029058">
    <property type="entry name" value="AB_hydrolase_fold"/>
</dbReference>
<dbReference type="RefSeq" id="WP_109271066.1">
    <property type="nucleotide sequence ID" value="NZ_QFFF01000001.1"/>
</dbReference>
<protein>
    <recommendedName>
        <fullName evidence="6">Esterase</fullName>
    </recommendedName>
</protein>
<evidence type="ECO:0000256" key="1">
    <source>
        <dbReference type="ARBA" id="ARBA00005622"/>
    </source>
</evidence>
<dbReference type="EMBL" id="QFFF01000001">
    <property type="protein sequence ID" value="PWG02928.1"/>
    <property type="molecule type" value="Genomic_DNA"/>
</dbReference>
<gene>
    <name evidence="4" type="ORF">DF286_08650</name>
</gene>
<feature type="signal peptide" evidence="3">
    <location>
        <begin position="1"/>
        <end position="20"/>
    </location>
</feature>
<comment type="similarity">
    <text evidence="1">Belongs to the esterase D family.</text>
</comment>
<dbReference type="AlphaFoldDB" id="A0A2U2J3M5"/>
<dbReference type="PANTHER" id="PTHR40841:SF2">
    <property type="entry name" value="SIDEROPHORE-DEGRADING ESTERASE (EUROFUNG)"/>
    <property type="match status" value="1"/>
</dbReference>